<dbReference type="SUPFAM" id="SSF53955">
    <property type="entry name" value="Lysozyme-like"/>
    <property type="match status" value="1"/>
</dbReference>
<dbReference type="Gene3D" id="1.10.530.10">
    <property type="match status" value="1"/>
</dbReference>
<dbReference type="EMBL" id="CADCVT010000459">
    <property type="protein sequence ID" value="CAA9535484.1"/>
    <property type="molecule type" value="Genomic_DNA"/>
</dbReference>
<dbReference type="CDD" id="cd13399">
    <property type="entry name" value="Slt35-like"/>
    <property type="match status" value="1"/>
</dbReference>
<reference evidence="2" key="1">
    <citation type="submission" date="2020-02" db="EMBL/GenBank/DDBJ databases">
        <authorList>
            <person name="Meier V. D."/>
        </authorList>
    </citation>
    <scope>NUCLEOTIDE SEQUENCE</scope>
    <source>
        <strain evidence="2">AVDCRST_MAG85</strain>
    </source>
</reference>
<dbReference type="InterPro" id="IPR023346">
    <property type="entry name" value="Lysozyme-like_dom_sf"/>
</dbReference>
<evidence type="ECO:0000313" key="2">
    <source>
        <dbReference type="EMBL" id="CAA9535484.1"/>
    </source>
</evidence>
<dbReference type="AlphaFoldDB" id="A0A6J4TZ66"/>
<gene>
    <name evidence="2" type="ORF">AVDCRST_MAG85-4069</name>
</gene>
<dbReference type="InterPro" id="IPR008258">
    <property type="entry name" value="Transglycosylase_SLT_dom_1"/>
</dbReference>
<dbReference type="Pfam" id="PF01464">
    <property type="entry name" value="SLT"/>
    <property type="match status" value="1"/>
</dbReference>
<evidence type="ECO:0000259" key="1">
    <source>
        <dbReference type="Pfam" id="PF01464"/>
    </source>
</evidence>
<feature type="domain" description="Transglycosylase SLT" evidence="1">
    <location>
        <begin position="55"/>
        <end position="155"/>
    </location>
</feature>
<protein>
    <submittedName>
        <fullName evidence="2">GH23</fullName>
    </submittedName>
</protein>
<proteinExistence type="predicted"/>
<name>A0A6J4TZ66_9ACTN</name>
<sequence>MARRVLVRLPSGQGRFARETLAAMSSLHRLSSSDKRRRPAVRVGEPRPPAELRRYYRAAEKRFGVGWHVLAAINFVETGFGKLRNESTAGARGPMQFIPATWRAYGMGGDVRDPRDAIMGAANYLRASGAPGNLRRALYAYNPTPLYVDAVRRYARRIADDPRAFYTLHAWSVYWGGERVTGPGR</sequence>
<accession>A0A6J4TZ66</accession>
<organism evidence="2">
    <name type="scientific">uncultured Solirubrobacteraceae bacterium</name>
    <dbReference type="NCBI Taxonomy" id="1162706"/>
    <lineage>
        <taxon>Bacteria</taxon>
        <taxon>Bacillati</taxon>
        <taxon>Actinomycetota</taxon>
        <taxon>Thermoleophilia</taxon>
        <taxon>Solirubrobacterales</taxon>
        <taxon>Solirubrobacteraceae</taxon>
        <taxon>environmental samples</taxon>
    </lineage>
</organism>